<feature type="compositionally biased region" description="Basic and acidic residues" evidence="1">
    <location>
        <begin position="235"/>
        <end position="253"/>
    </location>
</feature>
<evidence type="ECO:0008006" key="4">
    <source>
        <dbReference type="Google" id="ProtNLM"/>
    </source>
</evidence>
<protein>
    <recommendedName>
        <fullName evidence="4">Nucleotidyltransferase family protein</fullName>
    </recommendedName>
</protein>
<name>A0A919E2W0_9ACTN</name>
<feature type="compositionally biased region" description="Low complexity" evidence="1">
    <location>
        <begin position="15"/>
        <end position="34"/>
    </location>
</feature>
<keyword evidence="3" id="KW-1185">Reference proteome</keyword>
<organism evidence="2 3">
    <name type="scientific">Streptomyces spiralis</name>
    <dbReference type="NCBI Taxonomy" id="66376"/>
    <lineage>
        <taxon>Bacteria</taxon>
        <taxon>Bacillati</taxon>
        <taxon>Actinomycetota</taxon>
        <taxon>Actinomycetes</taxon>
        <taxon>Kitasatosporales</taxon>
        <taxon>Streptomycetaceae</taxon>
        <taxon>Streptomyces</taxon>
    </lineage>
</organism>
<dbReference type="AlphaFoldDB" id="A0A919E2W0"/>
<dbReference type="SUPFAM" id="SSF81301">
    <property type="entry name" value="Nucleotidyltransferase"/>
    <property type="match status" value="1"/>
</dbReference>
<gene>
    <name evidence="2" type="ORF">GCM10014715_75000</name>
</gene>
<comment type="caution">
    <text evidence="2">The sequence shown here is derived from an EMBL/GenBank/DDBJ whole genome shotgun (WGS) entry which is preliminary data.</text>
</comment>
<proteinExistence type="predicted"/>
<evidence type="ECO:0000313" key="3">
    <source>
        <dbReference type="Proteomes" id="UP000641386"/>
    </source>
</evidence>
<feature type="region of interest" description="Disordered" evidence="1">
    <location>
        <begin position="1"/>
        <end position="50"/>
    </location>
</feature>
<dbReference type="InterPro" id="IPR039498">
    <property type="entry name" value="NTP_transf_5"/>
</dbReference>
<dbReference type="Pfam" id="PF14907">
    <property type="entry name" value="NTP_transf_5"/>
    <property type="match status" value="1"/>
</dbReference>
<dbReference type="InterPro" id="IPR043519">
    <property type="entry name" value="NT_sf"/>
</dbReference>
<dbReference type="Proteomes" id="UP000641386">
    <property type="component" value="Unassembled WGS sequence"/>
</dbReference>
<reference evidence="2" key="1">
    <citation type="journal article" date="2014" name="Int. J. Syst. Evol. Microbiol.">
        <title>Complete genome sequence of Corynebacterium casei LMG S-19264T (=DSM 44701T), isolated from a smear-ripened cheese.</title>
        <authorList>
            <consortium name="US DOE Joint Genome Institute (JGI-PGF)"/>
            <person name="Walter F."/>
            <person name="Albersmeier A."/>
            <person name="Kalinowski J."/>
            <person name="Ruckert C."/>
        </authorList>
    </citation>
    <scope>NUCLEOTIDE SEQUENCE</scope>
    <source>
        <strain evidence="2">JCM 3302</strain>
    </source>
</reference>
<feature type="region of interest" description="Disordered" evidence="1">
    <location>
        <begin position="232"/>
        <end position="253"/>
    </location>
</feature>
<evidence type="ECO:0000256" key="1">
    <source>
        <dbReference type="SAM" id="MobiDB-lite"/>
    </source>
</evidence>
<reference evidence="2" key="2">
    <citation type="submission" date="2020-09" db="EMBL/GenBank/DDBJ databases">
        <authorList>
            <person name="Sun Q."/>
            <person name="Ohkuma M."/>
        </authorList>
    </citation>
    <scope>NUCLEOTIDE SEQUENCE</scope>
    <source>
        <strain evidence="2">JCM 3302</strain>
    </source>
</reference>
<dbReference type="EMBL" id="BNBC01000053">
    <property type="protein sequence ID" value="GHF08073.1"/>
    <property type="molecule type" value="Genomic_DNA"/>
</dbReference>
<dbReference type="Gene3D" id="3.30.460.40">
    <property type="match status" value="1"/>
</dbReference>
<sequence length="253" mass="27731">MEWGMTRNGGDAASARRAGPPGLRLAAGGAEPPASHGARPKGQHPPPDQGQAILEAAKQVGALLKRKGHPFALAGSVAAYAHGGNANLRHDADFCVRREDAEAVADTLREGGLPVYTPPEDWLIKSKCFDQDIDIIFELAHEPVSLEMLARAEELPVDSVRMPVLAPDDLLCGLIAAFSEHHCDFGAVLPIARALREKVDWEHVRRVCGDEPMPAAFFFLLERLNVIALQQDTRPNQRQDARRERNEPREEQP</sequence>
<accession>A0A919E2W0</accession>
<evidence type="ECO:0000313" key="2">
    <source>
        <dbReference type="EMBL" id="GHF08073.1"/>
    </source>
</evidence>